<dbReference type="EMBL" id="JAIVFQ010000051">
    <property type="protein sequence ID" value="MCC5602453.1"/>
    <property type="molecule type" value="Genomic_DNA"/>
</dbReference>
<evidence type="ECO:0000313" key="2">
    <source>
        <dbReference type="EMBL" id="MCC5602453.1"/>
    </source>
</evidence>
<proteinExistence type="predicted"/>
<evidence type="ECO:0000313" key="3">
    <source>
        <dbReference type="Proteomes" id="UP001199525"/>
    </source>
</evidence>
<protein>
    <submittedName>
        <fullName evidence="2">Uncharacterized protein</fullName>
    </submittedName>
</protein>
<dbReference type="Proteomes" id="UP001199525">
    <property type="component" value="Unassembled WGS sequence"/>
</dbReference>
<comment type="caution">
    <text evidence="2">The sequence shown here is derived from an EMBL/GenBank/DDBJ whole genome shotgun (WGS) entry which is preliminary data.</text>
</comment>
<evidence type="ECO:0000256" key="1">
    <source>
        <dbReference type="SAM" id="Coils"/>
    </source>
</evidence>
<accession>A0ABS8IE33</accession>
<feature type="coiled-coil region" evidence="1">
    <location>
        <begin position="326"/>
        <end position="384"/>
    </location>
</feature>
<name>A0ABS8IE33_9NOSO</name>
<reference evidence="2 3" key="1">
    <citation type="journal article" date="2021" name="Microorganisms">
        <title>Genome Evolution of Filamentous Cyanobacterium Nostoc Species: From Facultative Symbiosis to Free Living.</title>
        <authorList>
            <person name="Huo D."/>
            <person name="Li H."/>
            <person name="Cai F."/>
            <person name="Guo X."/>
            <person name="Qiao Z."/>
            <person name="Wang W."/>
            <person name="Yu G."/>
            <person name="Li R."/>
        </authorList>
    </citation>
    <scope>NUCLEOTIDE SEQUENCE [LARGE SCALE GENOMIC DNA]</scope>
    <source>
        <strain evidence="2 3">CHAB 5714</strain>
    </source>
</reference>
<dbReference type="RefSeq" id="WP_229488019.1">
    <property type="nucleotide sequence ID" value="NZ_JAIVFQ010000051.1"/>
</dbReference>
<keyword evidence="1" id="KW-0175">Coiled coil</keyword>
<keyword evidence="3" id="KW-1185">Reference proteome</keyword>
<sequence>MSEFSIFVIEKKSIEEVKSNFRGRELKLWSNEEKSIEKIKTNFQDRELWSNTFVTLESLDISTKANVPFKQIQVSNQTTLLDVIKQYKENITDFNPFVIKEYIDSTIEYGYVLERTQNSQSSVDNDIHSKINLEKYYQTKVTDLGFLDGEVVVLNNIEVSRKYKYNYNNVNYCLALVPRVVDFLSMVRESPSTNEDGLHIVLLYTDADKEFSCFVRESYSDIHVLSGSRFKVYAIENLNNSKNLKESLKYWKSLLSQKLYIVWSSLGWLSLKPYDKTEIYKIANHLGITEENIPCIAVFDILEYDRVFVFPISKTDINIKFFRTLFSNLNKIIDKVNERVENLRTKSLLSSQNTDRKNDDNKILAILQEEYVKLRERLSQISLIETNPNANYYIFNCEGQKVIVTMNDSSHKTQNITAGGDIIASEQAFNLGEISGQVTGTINELPTSPEPEKPGIKELLTQLQAAIEAEENLTPKDKEKALKQVKALAEASQNPNNEEKQNLADTAITMLKGVILALPQTTGLFEAWNNLSPIISKFLGIG</sequence>
<organism evidence="2 3">
    <name type="scientific">Nostoc favosum CHAB5714</name>
    <dbReference type="NCBI Taxonomy" id="2780399"/>
    <lineage>
        <taxon>Bacteria</taxon>
        <taxon>Bacillati</taxon>
        <taxon>Cyanobacteriota</taxon>
        <taxon>Cyanophyceae</taxon>
        <taxon>Nostocales</taxon>
        <taxon>Nostocaceae</taxon>
        <taxon>Nostoc</taxon>
        <taxon>Nostoc favosum</taxon>
    </lineage>
</organism>
<gene>
    <name evidence="2" type="ORF">LC586_25505</name>
</gene>